<dbReference type="SUPFAM" id="SSF52540">
    <property type="entry name" value="P-loop containing nucleoside triphosphate hydrolases"/>
    <property type="match status" value="2"/>
</dbReference>
<dbReference type="PANTHER" id="PTHR47959:SF13">
    <property type="entry name" value="ATP-DEPENDENT RNA HELICASE RHLE"/>
    <property type="match status" value="1"/>
</dbReference>
<keyword evidence="4" id="KW-0067">ATP-binding</keyword>
<dbReference type="CDD" id="cd00268">
    <property type="entry name" value="DEADc"/>
    <property type="match status" value="1"/>
</dbReference>
<feature type="compositionally biased region" description="Basic and acidic residues" evidence="7">
    <location>
        <begin position="384"/>
        <end position="403"/>
    </location>
</feature>
<evidence type="ECO:0000256" key="2">
    <source>
        <dbReference type="ARBA" id="ARBA00022801"/>
    </source>
</evidence>
<dbReference type="EMBL" id="BMWY01000002">
    <property type="protein sequence ID" value="GGZ49818.1"/>
    <property type="molecule type" value="Genomic_DNA"/>
</dbReference>
<evidence type="ECO:0000259" key="10">
    <source>
        <dbReference type="PROSITE" id="PS51195"/>
    </source>
</evidence>
<dbReference type="InterPro" id="IPR001650">
    <property type="entry name" value="Helicase_C-like"/>
</dbReference>
<dbReference type="GO" id="GO:0004386">
    <property type="term" value="F:helicase activity"/>
    <property type="evidence" value="ECO:0007669"/>
    <property type="project" value="UniProtKB-KW"/>
</dbReference>
<feature type="domain" description="Helicase ATP-binding" evidence="8">
    <location>
        <begin position="33"/>
        <end position="204"/>
    </location>
</feature>
<evidence type="ECO:0000313" key="11">
    <source>
        <dbReference type="EMBL" id="GGZ49818.1"/>
    </source>
</evidence>
<dbReference type="InterPro" id="IPR044742">
    <property type="entry name" value="DEAD/DEAH_RhlB"/>
</dbReference>
<dbReference type="RefSeq" id="WP_027883904.1">
    <property type="nucleotide sequence ID" value="NZ_BMWY01000002.1"/>
</dbReference>
<feature type="region of interest" description="Disordered" evidence="7">
    <location>
        <begin position="379"/>
        <end position="452"/>
    </location>
</feature>
<evidence type="ECO:0000256" key="5">
    <source>
        <dbReference type="ARBA" id="ARBA00038437"/>
    </source>
</evidence>
<reference evidence="12" key="1">
    <citation type="journal article" date="2019" name="Int. J. Syst. Evol. Microbiol.">
        <title>The Global Catalogue of Microorganisms (GCM) 10K type strain sequencing project: providing services to taxonomists for standard genome sequencing and annotation.</title>
        <authorList>
            <consortium name="The Broad Institute Genomics Platform"/>
            <consortium name="The Broad Institute Genome Sequencing Center for Infectious Disease"/>
            <person name="Wu L."/>
            <person name="Ma J."/>
        </authorList>
    </citation>
    <scope>NUCLEOTIDE SEQUENCE [LARGE SCALE GENOMIC DNA]</scope>
    <source>
        <strain evidence="12">KCTC 12708</strain>
    </source>
</reference>
<sequence length="452" mass="52158">MEAFEDFKINKQLHYAIEDLGFEKPTPIQAKSFPVIMSGRDVVGIAQTGTGKTFAYMLPILQNLKFSTQKHPRVLIMVPTRELVIQVEEEINKFAKYINVRVAAVYGGVNMNTHHQLVAQGCDIVVATPGRLYDLTLSRALQLKQIKQLVIDEVDVMLDLGFRFQLTNILEILPPRRQNIMFSATMTDDVDLFIQDFFKAPENISVAVSGTPLENIKQTCYAVPNFYTKVNLLQHLLKDKDQYQKVLVFVPNKKSADMVFNLLEERYAHDVAVIHSNKTQNYRLRSIESFNEGNVRILVTSDVMSRGLDLDKITHVINFDTPQFPENYMHRIGRTGRAEEQGRSLLFYTEKEKEAKEAIETLMDYQIPQLPIPEEVAISTELTPEERPQHREKDFTKHKKNDDDVPGPAFHEKKEKNKKVNLGGSYRREVKKKYKKPKTRGDKNYNKRNKKK</sequence>
<protein>
    <submittedName>
        <fullName evidence="11">DEAD/DEAH box helicase</fullName>
    </submittedName>
</protein>
<feature type="compositionally biased region" description="Basic residues" evidence="7">
    <location>
        <begin position="429"/>
        <end position="438"/>
    </location>
</feature>
<dbReference type="InterPro" id="IPR027417">
    <property type="entry name" value="P-loop_NTPase"/>
</dbReference>
<evidence type="ECO:0000256" key="3">
    <source>
        <dbReference type="ARBA" id="ARBA00022806"/>
    </source>
</evidence>
<comment type="caution">
    <text evidence="11">The sequence shown here is derived from an EMBL/GenBank/DDBJ whole genome shotgun (WGS) entry which is preliminary data.</text>
</comment>
<dbReference type="InterPro" id="IPR014001">
    <property type="entry name" value="Helicase_ATP-bd"/>
</dbReference>
<dbReference type="Pfam" id="PF00270">
    <property type="entry name" value="DEAD"/>
    <property type="match status" value="1"/>
</dbReference>
<feature type="short sequence motif" description="Q motif" evidence="6">
    <location>
        <begin position="2"/>
        <end position="30"/>
    </location>
</feature>
<accession>A0ABQ3BLC6</accession>
<dbReference type="InterPro" id="IPR050079">
    <property type="entry name" value="DEAD_box_RNA_helicase"/>
</dbReference>
<keyword evidence="1" id="KW-0547">Nucleotide-binding</keyword>
<dbReference type="InterPro" id="IPR011545">
    <property type="entry name" value="DEAD/DEAH_box_helicase_dom"/>
</dbReference>
<evidence type="ECO:0000256" key="4">
    <source>
        <dbReference type="ARBA" id="ARBA00022840"/>
    </source>
</evidence>
<evidence type="ECO:0000259" key="8">
    <source>
        <dbReference type="PROSITE" id="PS51192"/>
    </source>
</evidence>
<keyword evidence="3 11" id="KW-0347">Helicase</keyword>
<dbReference type="SMART" id="SM00487">
    <property type="entry name" value="DEXDc"/>
    <property type="match status" value="1"/>
</dbReference>
<evidence type="ECO:0000256" key="1">
    <source>
        <dbReference type="ARBA" id="ARBA00022741"/>
    </source>
</evidence>
<dbReference type="CDD" id="cd18787">
    <property type="entry name" value="SF2_C_DEAD"/>
    <property type="match status" value="1"/>
</dbReference>
<dbReference type="Proteomes" id="UP000615593">
    <property type="component" value="Unassembled WGS sequence"/>
</dbReference>
<dbReference type="PROSITE" id="PS51195">
    <property type="entry name" value="Q_MOTIF"/>
    <property type="match status" value="1"/>
</dbReference>
<gene>
    <name evidence="11" type="primary">rhlE</name>
    <name evidence="11" type="ORF">GCM10008088_09100</name>
</gene>
<evidence type="ECO:0000313" key="12">
    <source>
        <dbReference type="Proteomes" id="UP000615593"/>
    </source>
</evidence>
<dbReference type="PANTHER" id="PTHR47959">
    <property type="entry name" value="ATP-DEPENDENT RNA HELICASE RHLE-RELATED"/>
    <property type="match status" value="1"/>
</dbReference>
<dbReference type="PROSITE" id="PS51192">
    <property type="entry name" value="HELICASE_ATP_BIND_1"/>
    <property type="match status" value="1"/>
</dbReference>
<evidence type="ECO:0000259" key="9">
    <source>
        <dbReference type="PROSITE" id="PS51194"/>
    </source>
</evidence>
<dbReference type="PROSITE" id="PS51194">
    <property type="entry name" value="HELICASE_CTER"/>
    <property type="match status" value="1"/>
</dbReference>
<keyword evidence="2" id="KW-0378">Hydrolase</keyword>
<name>A0ABQ3BLC6_9FLAO</name>
<feature type="domain" description="DEAD-box RNA helicase Q" evidence="10">
    <location>
        <begin position="2"/>
        <end position="30"/>
    </location>
</feature>
<dbReference type="Gene3D" id="3.40.50.300">
    <property type="entry name" value="P-loop containing nucleotide triphosphate hydrolases"/>
    <property type="match status" value="2"/>
</dbReference>
<comment type="similarity">
    <text evidence="5">Belongs to the DEAD box helicase family.</text>
</comment>
<dbReference type="GeneID" id="94368575"/>
<organism evidence="11 12">
    <name type="scientific">Mesonia mobilis</name>
    <dbReference type="NCBI Taxonomy" id="369791"/>
    <lineage>
        <taxon>Bacteria</taxon>
        <taxon>Pseudomonadati</taxon>
        <taxon>Bacteroidota</taxon>
        <taxon>Flavobacteriia</taxon>
        <taxon>Flavobacteriales</taxon>
        <taxon>Flavobacteriaceae</taxon>
        <taxon>Mesonia</taxon>
    </lineage>
</organism>
<dbReference type="InterPro" id="IPR014014">
    <property type="entry name" value="RNA_helicase_DEAD_Q_motif"/>
</dbReference>
<evidence type="ECO:0000256" key="6">
    <source>
        <dbReference type="PROSITE-ProRule" id="PRU00552"/>
    </source>
</evidence>
<dbReference type="SMART" id="SM00490">
    <property type="entry name" value="HELICc"/>
    <property type="match status" value="1"/>
</dbReference>
<feature type="domain" description="Helicase C-terminal" evidence="9">
    <location>
        <begin position="231"/>
        <end position="378"/>
    </location>
</feature>
<dbReference type="Pfam" id="PF00271">
    <property type="entry name" value="Helicase_C"/>
    <property type="match status" value="1"/>
</dbReference>
<proteinExistence type="inferred from homology"/>
<keyword evidence="12" id="KW-1185">Reference proteome</keyword>
<evidence type="ECO:0000256" key="7">
    <source>
        <dbReference type="SAM" id="MobiDB-lite"/>
    </source>
</evidence>